<gene>
    <name evidence="2" type="ORF">PG996_004758</name>
</gene>
<evidence type="ECO:0000313" key="2">
    <source>
        <dbReference type="EMBL" id="KAK8078588.1"/>
    </source>
</evidence>
<evidence type="ECO:0008006" key="4">
    <source>
        <dbReference type="Google" id="ProtNLM"/>
    </source>
</evidence>
<feature type="region of interest" description="Disordered" evidence="1">
    <location>
        <begin position="46"/>
        <end position="71"/>
    </location>
</feature>
<protein>
    <recommendedName>
        <fullName evidence="4">DUF397 domain-containing protein</fullName>
    </recommendedName>
</protein>
<keyword evidence="3" id="KW-1185">Reference proteome</keyword>
<comment type="caution">
    <text evidence="2">The sequence shown here is derived from an EMBL/GenBank/DDBJ whole genome shotgun (WGS) entry which is preliminary data.</text>
</comment>
<accession>A0ABR1W8U5</accession>
<organism evidence="2 3">
    <name type="scientific">Apiospora saccharicola</name>
    <dbReference type="NCBI Taxonomy" id="335842"/>
    <lineage>
        <taxon>Eukaryota</taxon>
        <taxon>Fungi</taxon>
        <taxon>Dikarya</taxon>
        <taxon>Ascomycota</taxon>
        <taxon>Pezizomycotina</taxon>
        <taxon>Sordariomycetes</taxon>
        <taxon>Xylariomycetidae</taxon>
        <taxon>Amphisphaeriales</taxon>
        <taxon>Apiosporaceae</taxon>
        <taxon>Apiospora</taxon>
    </lineage>
</organism>
<reference evidence="2 3" key="1">
    <citation type="submission" date="2023-01" db="EMBL/GenBank/DDBJ databases">
        <title>Analysis of 21 Apiospora genomes using comparative genomics revels a genus with tremendous synthesis potential of carbohydrate active enzymes and secondary metabolites.</title>
        <authorList>
            <person name="Sorensen T."/>
        </authorList>
    </citation>
    <scope>NUCLEOTIDE SEQUENCE [LARGE SCALE GENOMIC DNA]</scope>
    <source>
        <strain evidence="2 3">CBS 83171</strain>
    </source>
</reference>
<evidence type="ECO:0000313" key="3">
    <source>
        <dbReference type="Proteomes" id="UP001446871"/>
    </source>
</evidence>
<dbReference type="Proteomes" id="UP001446871">
    <property type="component" value="Unassembled WGS sequence"/>
</dbReference>
<dbReference type="EMBL" id="JAQQWM010000002">
    <property type="protein sequence ID" value="KAK8078588.1"/>
    <property type="molecule type" value="Genomic_DNA"/>
</dbReference>
<evidence type="ECO:0000256" key="1">
    <source>
        <dbReference type="SAM" id="MobiDB-lite"/>
    </source>
</evidence>
<proteinExistence type="predicted"/>
<name>A0ABR1W8U5_9PEZI</name>
<sequence length="71" mass="7445">MRWEGVSSSAADLGEGGKEVFLKPTRSWSFFPDSVGIFVGGELGPQALAAEPPANSHTGDSNQDSHHGADF</sequence>